<comment type="caution">
    <text evidence="1">The sequence shown here is derived from an EMBL/GenBank/DDBJ whole genome shotgun (WGS) entry which is preliminary data.</text>
</comment>
<proteinExistence type="predicted"/>
<reference evidence="1 2" key="1">
    <citation type="submission" date="2019-12" db="EMBL/GenBank/DDBJ databases">
        <authorList>
            <person name="Alioto T."/>
            <person name="Alioto T."/>
            <person name="Gomez Garrido J."/>
        </authorList>
    </citation>
    <scope>NUCLEOTIDE SEQUENCE [LARGE SCALE GENOMIC DNA]</scope>
</reference>
<dbReference type="EMBL" id="CACTIH010000130">
    <property type="protein sequence ID" value="CAA2954921.1"/>
    <property type="molecule type" value="Genomic_DNA"/>
</dbReference>
<organism evidence="1 2">
    <name type="scientific">Olea europaea subsp. europaea</name>
    <dbReference type="NCBI Taxonomy" id="158383"/>
    <lineage>
        <taxon>Eukaryota</taxon>
        <taxon>Viridiplantae</taxon>
        <taxon>Streptophyta</taxon>
        <taxon>Embryophyta</taxon>
        <taxon>Tracheophyta</taxon>
        <taxon>Spermatophyta</taxon>
        <taxon>Magnoliopsida</taxon>
        <taxon>eudicotyledons</taxon>
        <taxon>Gunneridae</taxon>
        <taxon>Pentapetalae</taxon>
        <taxon>asterids</taxon>
        <taxon>lamiids</taxon>
        <taxon>Lamiales</taxon>
        <taxon>Oleaceae</taxon>
        <taxon>Oleeae</taxon>
        <taxon>Olea</taxon>
    </lineage>
</organism>
<accession>A0A8S0PL50</accession>
<protein>
    <submittedName>
        <fullName evidence="1">Uncharacterized protein</fullName>
    </submittedName>
</protein>
<sequence>MGRLWVTVGTQPDFHAFLEFFGHDVQATSGMRPDRGTHPDFQVFLSTFWNTVCRQCSGRVWAMEGMQPSFQVFLGSFWDTVCRPCPGCRKDTSWFLSISRQFLGHSVQAIFGTRQAAAGIQPDFSTFLGSFWDTMCKP</sequence>
<dbReference type="Gramene" id="OE9A101106T1">
    <property type="protein sequence ID" value="OE9A101106C1"/>
    <property type="gene ID" value="OE9A101106"/>
</dbReference>
<dbReference type="AlphaFoldDB" id="A0A8S0PL50"/>
<keyword evidence="2" id="KW-1185">Reference proteome</keyword>
<evidence type="ECO:0000313" key="2">
    <source>
        <dbReference type="Proteomes" id="UP000594638"/>
    </source>
</evidence>
<dbReference type="Proteomes" id="UP000594638">
    <property type="component" value="Unassembled WGS sequence"/>
</dbReference>
<gene>
    <name evidence="1" type="ORF">OLEA9_A101106</name>
</gene>
<name>A0A8S0PL50_OLEEU</name>
<evidence type="ECO:0000313" key="1">
    <source>
        <dbReference type="EMBL" id="CAA2954921.1"/>
    </source>
</evidence>